<dbReference type="AlphaFoldDB" id="A0AA39HQV6"/>
<dbReference type="FunFam" id="3.30.710.10:FF:000159">
    <property type="entry name" value="Speckle-type POZ protein B"/>
    <property type="match status" value="1"/>
</dbReference>
<sequence length="413" mass="45520">MGDPIGIDMGGPLRPSDSWSTTEVRTMPHKHVWTIRGFSQCDCRYLETSVKIKNGNNVSPQSGSQESHLTFRIRLHPQGNKESNRDFSFFQVFCNNTNAKYRAKFSVFNRRDEEIPTTVYTGTQQLHGYFEYIRRDLLIGHVHPQDELQLVLQLTITFDTITKNSQNSRLSVPEPPPNDATSQIGRDFEAMFKDERLADFTIICGDRKIQVHKFVLAARSPVFAAMLEPHTEESIKSEVIINDLDYEILHEMLFFMYSGRSTNLSNMALELLSAADRYQLTGLKDLANHVLRTGLAIDSVCRYLVFADMHSATELKADAIGFISSNLKAVIETDGWKTMVTEHPDLVTEVVSGISNGAPSPTHSSTSVSSSNAVSEPMVKRSRMSDNYNGAGGSGGAGGSNNGGGADGNGAAA</sequence>
<dbReference type="InterPro" id="IPR011333">
    <property type="entry name" value="SKP1/BTB/POZ_sf"/>
</dbReference>
<evidence type="ECO:0000259" key="6">
    <source>
        <dbReference type="PROSITE" id="PS50097"/>
    </source>
</evidence>
<dbReference type="Pfam" id="PF00651">
    <property type="entry name" value="BTB"/>
    <property type="match status" value="1"/>
</dbReference>
<organism evidence="7 8">
    <name type="scientific">Steinernema hermaphroditum</name>
    <dbReference type="NCBI Taxonomy" id="289476"/>
    <lineage>
        <taxon>Eukaryota</taxon>
        <taxon>Metazoa</taxon>
        <taxon>Ecdysozoa</taxon>
        <taxon>Nematoda</taxon>
        <taxon>Chromadorea</taxon>
        <taxon>Rhabditida</taxon>
        <taxon>Tylenchina</taxon>
        <taxon>Panagrolaimomorpha</taxon>
        <taxon>Strongyloidoidea</taxon>
        <taxon>Steinernematidae</taxon>
        <taxon>Steinernema</taxon>
    </lineage>
</organism>
<protein>
    <recommendedName>
        <fullName evidence="6">BTB domain-containing protein</fullName>
    </recommendedName>
</protein>
<keyword evidence="4" id="KW-0539">Nucleus</keyword>
<dbReference type="Gene3D" id="3.30.710.10">
    <property type="entry name" value="Potassium Channel Kv1.1, Chain A"/>
    <property type="match status" value="1"/>
</dbReference>
<feature type="domain" description="BTB" evidence="6">
    <location>
        <begin position="198"/>
        <end position="260"/>
    </location>
</feature>
<dbReference type="Pfam" id="PF24570">
    <property type="entry name" value="BACK_BPM_SPOP"/>
    <property type="match status" value="1"/>
</dbReference>
<feature type="compositionally biased region" description="Gly residues" evidence="5">
    <location>
        <begin position="390"/>
        <end position="413"/>
    </location>
</feature>
<keyword evidence="8" id="KW-1185">Reference proteome</keyword>
<dbReference type="FunFam" id="2.60.210.10:FF:000025">
    <property type="entry name" value="BTB and MATH domain containing"/>
    <property type="match status" value="1"/>
</dbReference>
<evidence type="ECO:0000256" key="2">
    <source>
        <dbReference type="ARBA" id="ARBA00010846"/>
    </source>
</evidence>
<reference evidence="7" key="1">
    <citation type="submission" date="2023-06" db="EMBL/GenBank/DDBJ databases">
        <title>Genomic analysis of the entomopathogenic nematode Steinernema hermaphroditum.</title>
        <authorList>
            <person name="Schwarz E.M."/>
            <person name="Heppert J.K."/>
            <person name="Baniya A."/>
            <person name="Schwartz H.T."/>
            <person name="Tan C.-H."/>
            <person name="Antoshechkin I."/>
            <person name="Sternberg P.W."/>
            <person name="Goodrich-Blair H."/>
            <person name="Dillman A.R."/>
        </authorList>
    </citation>
    <scope>NUCLEOTIDE SEQUENCE</scope>
    <source>
        <strain evidence="7">PS9179</strain>
        <tissue evidence="7">Whole animal</tissue>
    </source>
</reference>
<feature type="compositionally biased region" description="Low complexity" evidence="5">
    <location>
        <begin position="358"/>
        <end position="375"/>
    </location>
</feature>
<evidence type="ECO:0000313" key="8">
    <source>
        <dbReference type="Proteomes" id="UP001175271"/>
    </source>
</evidence>
<dbReference type="PROSITE" id="PS50097">
    <property type="entry name" value="BTB"/>
    <property type="match status" value="1"/>
</dbReference>
<evidence type="ECO:0000256" key="1">
    <source>
        <dbReference type="ARBA" id="ARBA00004123"/>
    </source>
</evidence>
<accession>A0AA39HQV6</accession>
<dbReference type="Proteomes" id="UP001175271">
    <property type="component" value="Unassembled WGS sequence"/>
</dbReference>
<comment type="subcellular location">
    <subcellularLocation>
        <location evidence="1">Nucleus</location>
    </subcellularLocation>
</comment>
<gene>
    <name evidence="7" type="ORF">QR680_005107</name>
</gene>
<dbReference type="Gene3D" id="6.20.250.50">
    <property type="match status" value="1"/>
</dbReference>
<comment type="similarity">
    <text evidence="2">Belongs to the Tdpoz family.</text>
</comment>
<dbReference type="PANTHER" id="PTHR24413">
    <property type="entry name" value="SPECKLE-TYPE POZ PROTEIN"/>
    <property type="match status" value="1"/>
</dbReference>
<name>A0AA39HQV6_9BILA</name>
<dbReference type="Gene3D" id="6.10.250.3030">
    <property type="match status" value="1"/>
</dbReference>
<evidence type="ECO:0000256" key="4">
    <source>
        <dbReference type="ARBA" id="ARBA00023242"/>
    </source>
</evidence>
<dbReference type="InterPro" id="IPR056423">
    <property type="entry name" value="BACK_BPM_SPOP"/>
</dbReference>
<dbReference type="SUPFAM" id="SSF49599">
    <property type="entry name" value="TRAF domain-like"/>
    <property type="match status" value="1"/>
</dbReference>
<dbReference type="SMART" id="SM00225">
    <property type="entry name" value="BTB"/>
    <property type="match status" value="1"/>
</dbReference>
<feature type="region of interest" description="Disordered" evidence="5">
    <location>
        <begin position="352"/>
        <end position="413"/>
    </location>
</feature>
<dbReference type="Gene3D" id="2.60.210.10">
    <property type="entry name" value="Apoptosis, Tumor Necrosis Factor Receptor Associated Protein 2, Chain A"/>
    <property type="match status" value="1"/>
</dbReference>
<evidence type="ECO:0000256" key="3">
    <source>
        <dbReference type="ARBA" id="ARBA00022786"/>
    </source>
</evidence>
<comment type="caution">
    <text evidence="7">The sequence shown here is derived from an EMBL/GenBank/DDBJ whole genome shotgun (WGS) entry which is preliminary data.</text>
</comment>
<proteinExistence type="inferred from homology"/>
<dbReference type="SUPFAM" id="SSF54695">
    <property type="entry name" value="POZ domain"/>
    <property type="match status" value="1"/>
</dbReference>
<evidence type="ECO:0000313" key="7">
    <source>
        <dbReference type="EMBL" id="KAK0410391.1"/>
    </source>
</evidence>
<dbReference type="EMBL" id="JAUCMV010000003">
    <property type="protein sequence ID" value="KAK0410391.1"/>
    <property type="molecule type" value="Genomic_DNA"/>
</dbReference>
<dbReference type="InterPro" id="IPR000210">
    <property type="entry name" value="BTB/POZ_dom"/>
</dbReference>
<evidence type="ECO:0000256" key="5">
    <source>
        <dbReference type="SAM" id="MobiDB-lite"/>
    </source>
</evidence>
<dbReference type="GO" id="GO:0005634">
    <property type="term" value="C:nucleus"/>
    <property type="evidence" value="ECO:0007669"/>
    <property type="project" value="UniProtKB-SubCell"/>
</dbReference>
<dbReference type="InterPro" id="IPR008974">
    <property type="entry name" value="TRAF-like"/>
</dbReference>
<keyword evidence="3" id="KW-0833">Ubl conjugation pathway</keyword>
<feature type="region of interest" description="Disordered" evidence="5">
    <location>
        <begin position="1"/>
        <end position="21"/>
    </location>
</feature>